<feature type="chain" id="PRO_5022109403" description="VWFA domain-containing protein" evidence="1">
    <location>
        <begin position="27"/>
        <end position="522"/>
    </location>
</feature>
<accession>A0A518EXM2</accession>
<evidence type="ECO:0000313" key="4">
    <source>
        <dbReference type="Proteomes" id="UP000320390"/>
    </source>
</evidence>
<keyword evidence="1" id="KW-0732">Signal</keyword>
<dbReference type="EMBL" id="CP036434">
    <property type="protein sequence ID" value="QDV08846.1"/>
    <property type="molecule type" value="Genomic_DNA"/>
</dbReference>
<sequence length="522" mass="56160" precursor="true">MKATSPILLVSVAFLHAIFGSTLAAAQDVGQLVDDLKHRDEKVRQKAVGALADLDTEAAWEAVADRGLGDLEARVADEAQLRIGRASYSKGLGDVLESKHALKARSALVRERVSEALGRMKGALPADPFVTALKDKEAAVRAVAAYALETRLESGAGALDLADSKGVIALRKALAKVASSDRDARARANAISALAALAQVDAETEELLGKSIALTDSAAQVRAASLRAASLAQGGGSHPTTEELAIALRDEAHGVGMMALRLLRQRGDRESFLALAQALPPEGSDAEKGGLRPARAWAIVACLREASGLSHGLVRERWIRWAEGLEPDWKRSADGKEDATESGETGSATFYGLRIVSDRVAFLVDMSGSMWEEKGGSTRKVQVEVELAKALRGLPEHARFHLVPYATVPGPWEDGLVPATERNVEKAIEWFERNTQRGRGDVWTALMQVLENPEIDTVVILSDGAPSGGYRWNIELIRTLLQDENRHRGVVIHAVMFDAAKSLRKGWKAIVDDWGGVQLLID</sequence>
<name>A0A518EXM2_9BACT</name>
<dbReference type="Gene3D" id="1.25.10.10">
    <property type="entry name" value="Leucine-rich Repeat Variant"/>
    <property type="match status" value="2"/>
</dbReference>
<dbReference type="SUPFAM" id="SSF53300">
    <property type="entry name" value="vWA-like"/>
    <property type="match status" value="1"/>
</dbReference>
<dbReference type="InterPro" id="IPR016024">
    <property type="entry name" value="ARM-type_fold"/>
</dbReference>
<dbReference type="Gene3D" id="3.40.50.410">
    <property type="entry name" value="von Willebrand factor, type A domain"/>
    <property type="match status" value="1"/>
</dbReference>
<keyword evidence="4" id="KW-1185">Reference proteome</keyword>
<dbReference type="RefSeq" id="WP_145202206.1">
    <property type="nucleotide sequence ID" value="NZ_CP036434.1"/>
</dbReference>
<dbReference type="SUPFAM" id="SSF48371">
    <property type="entry name" value="ARM repeat"/>
    <property type="match status" value="1"/>
</dbReference>
<protein>
    <recommendedName>
        <fullName evidence="2">VWFA domain-containing protein</fullName>
    </recommendedName>
</protein>
<reference evidence="3 4" key="1">
    <citation type="submission" date="2019-02" db="EMBL/GenBank/DDBJ databases">
        <title>Deep-cultivation of Planctomycetes and their phenomic and genomic characterization uncovers novel biology.</title>
        <authorList>
            <person name="Wiegand S."/>
            <person name="Jogler M."/>
            <person name="Boedeker C."/>
            <person name="Pinto D."/>
            <person name="Vollmers J."/>
            <person name="Rivas-Marin E."/>
            <person name="Kohn T."/>
            <person name="Peeters S.H."/>
            <person name="Heuer A."/>
            <person name="Rast P."/>
            <person name="Oberbeckmann S."/>
            <person name="Bunk B."/>
            <person name="Jeske O."/>
            <person name="Meyerdierks A."/>
            <person name="Storesund J.E."/>
            <person name="Kallscheuer N."/>
            <person name="Luecker S."/>
            <person name="Lage O.M."/>
            <person name="Pohl T."/>
            <person name="Merkel B.J."/>
            <person name="Hornburger P."/>
            <person name="Mueller R.-W."/>
            <person name="Bruemmer F."/>
            <person name="Labrenz M."/>
            <person name="Spormann A.M."/>
            <person name="Op den Camp H."/>
            <person name="Overmann J."/>
            <person name="Amann R."/>
            <person name="Jetten M.S.M."/>
            <person name="Mascher T."/>
            <person name="Medema M.H."/>
            <person name="Devos D.P."/>
            <person name="Kaster A.-K."/>
            <person name="Ovreas L."/>
            <person name="Rohde M."/>
            <person name="Galperin M.Y."/>
            <person name="Jogler C."/>
        </authorList>
    </citation>
    <scope>NUCLEOTIDE SEQUENCE [LARGE SCALE GENOMIC DNA]</scope>
    <source>
        <strain evidence="3 4">Poly30</strain>
    </source>
</reference>
<organism evidence="3 4">
    <name type="scientific">Saltatorellus ferox</name>
    <dbReference type="NCBI Taxonomy" id="2528018"/>
    <lineage>
        <taxon>Bacteria</taxon>
        <taxon>Pseudomonadati</taxon>
        <taxon>Planctomycetota</taxon>
        <taxon>Planctomycetia</taxon>
        <taxon>Planctomycetia incertae sedis</taxon>
        <taxon>Saltatorellus</taxon>
    </lineage>
</organism>
<dbReference type="Proteomes" id="UP000320390">
    <property type="component" value="Chromosome"/>
</dbReference>
<dbReference type="InterPro" id="IPR036465">
    <property type="entry name" value="vWFA_dom_sf"/>
</dbReference>
<dbReference type="InterPro" id="IPR002035">
    <property type="entry name" value="VWF_A"/>
</dbReference>
<dbReference type="InterPro" id="IPR011989">
    <property type="entry name" value="ARM-like"/>
</dbReference>
<feature type="domain" description="VWFA" evidence="2">
    <location>
        <begin position="359"/>
        <end position="499"/>
    </location>
</feature>
<gene>
    <name evidence="3" type="ORF">Poly30_44010</name>
</gene>
<proteinExistence type="predicted"/>
<evidence type="ECO:0000313" key="3">
    <source>
        <dbReference type="EMBL" id="QDV08846.1"/>
    </source>
</evidence>
<dbReference type="OrthoDB" id="278385at2"/>
<evidence type="ECO:0000259" key="2">
    <source>
        <dbReference type="Pfam" id="PF13768"/>
    </source>
</evidence>
<evidence type="ECO:0000256" key="1">
    <source>
        <dbReference type="SAM" id="SignalP"/>
    </source>
</evidence>
<dbReference type="AlphaFoldDB" id="A0A518EXM2"/>
<dbReference type="Pfam" id="PF13768">
    <property type="entry name" value="VWA_3"/>
    <property type="match status" value="1"/>
</dbReference>
<feature type="signal peptide" evidence="1">
    <location>
        <begin position="1"/>
        <end position="26"/>
    </location>
</feature>